<organism evidence="2 3">
    <name type="scientific">Prorocentrum cordatum</name>
    <dbReference type="NCBI Taxonomy" id="2364126"/>
    <lineage>
        <taxon>Eukaryota</taxon>
        <taxon>Sar</taxon>
        <taxon>Alveolata</taxon>
        <taxon>Dinophyceae</taxon>
        <taxon>Prorocentrales</taxon>
        <taxon>Prorocentraceae</taxon>
        <taxon>Prorocentrum</taxon>
    </lineage>
</organism>
<feature type="transmembrane region" description="Helical" evidence="1">
    <location>
        <begin position="105"/>
        <end position="124"/>
    </location>
</feature>
<evidence type="ECO:0000313" key="3">
    <source>
        <dbReference type="Proteomes" id="UP001189429"/>
    </source>
</evidence>
<keyword evidence="1" id="KW-1133">Transmembrane helix</keyword>
<evidence type="ECO:0000256" key="1">
    <source>
        <dbReference type="SAM" id="Phobius"/>
    </source>
</evidence>
<protein>
    <submittedName>
        <fullName evidence="2">Uncharacterized protein</fullName>
    </submittedName>
</protein>
<sequence>MSCGFFCDPSCFPPLIKALTWTQGLSAVFPSLLTVQTSIEVGLTYSMLMCLSVIFTIKNPEPDVNSWRHLLQKSYLTSPQLVTGISSFIVRFVVLHMLGSSTLEVALQLVFSFIGLILVIMCGANAMHGAFTNATTLEIQFPMKEYVEIKPQVYCPLGPGFYKLAWRDNLQDLLGSRWQLRLVLPTKGGRLGLTPAIRPRASARGVEALLGRIRECDTQPVQRQVASCTELGLNPGPRAETEGAV</sequence>
<gene>
    <name evidence="2" type="ORF">PCOR1329_LOCUS78962</name>
</gene>
<dbReference type="Proteomes" id="UP001189429">
    <property type="component" value="Unassembled WGS sequence"/>
</dbReference>
<name>A0ABN9XVQ4_9DINO</name>
<dbReference type="EMBL" id="CAUYUJ010021053">
    <property type="protein sequence ID" value="CAK0902306.1"/>
    <property type="molecule type" value="Genomic_DNA"/>
</dbReference>
<evidence type="ECO:0000313" key="2">
    <source>
        <dbReference type="EMBL" id="CAK0902306.1"/>
    </source>
</evidence>
<accession>A0ABN9XVQ4</accession>
<comment type="caution">
    <text evidence="2">The sequence shown here is derived from an EMBL/GenBank/DDBJ whole genome shotgun (WGS) entry which is preliminary data.</text>
</comment>
<reference evidence="2" key="1">
    <citation type="submission" date="2023-10" db="EMBL/GenBank/DDBJ databases">
        <authorList>
            <person name="Chen Y."/>
            <person name="Shah S."/>
            <person name="Dougan E. K."/>
            <person name="Thang M."/>
            <person name="Chan C."/>
        </authorList>
    </citation>
    <scope>NUCLEOTIDE SEQUENCE [LARGE SCALE GENOMIC DNA]</scope>
</reference>
<proteinExistence type="predicted"/>
<keyword evidence="3" id="KW-1185">Reference proteome</keyword>
<keyword evidence="1" id="KW-0472">Membrane</keyword>
<feature type="transmembrane region" description="Helical" evidence="1">
    <location>
        <begin position="78"/>
        <end position="99"/>
    </location>
</feature>
<keyword evidence="1" id="KW-0812">Transmembrane</keyword>
<feature type="transmembrane region" description="Helical" evidence="1">
    <location>
        <begin position="39"/>
        <end position="57"/>
    </location>
</feature>